<evidence type="ECO:0000313" key="2">
    <source>
        <dbReference type="EMBL" id="GAA3922451.1"/>
    </source>
</evidence>
<evidence type="ECO:0000313" key="3">
    <source>
        <dbReference type="Proteomes" id="UP001499909"/>
    </source>
</evidence>
<protein>
    <submittedName>
        <fullName evidence="2">Uncharacterized protein</fullName>
    </submittedName>
</protein>
<keyword evidence="1" id="KW-0732">Signal</keyword>
<organism evidence="2 3">
    <name type="scientific">Hymenobacter algoricola</name>
    <dbReference type="NCBI Taxonomy" id="486267"/>
    <lineage>
        <taxon>Bacteria</taxon>
        <taxon>Pseudomonadati</taxon>
        <taxon>Bacteroidota</taxon>
        <taxon>Cytophagia</taxon>
        <taxon>Cytophagales</taxon>
        <taxon>Hymenobacteraceae</taxon>
        <taxon>Hymenobacter</taxon>
    </lineage>
</organism>
<evidence type="ECO:0000256" key="1">
    <source>
        <dbReference type="SAM" id="SignalP"/>
    </source>
</evidence>
<feature type="chain" id="PRO_5045827040" evidence="1">
    <location>
        <begin position="20"/>
        <end position="262"/>
    </location>
</feature>
<dbReference type="EMBL" id="BAABDH010000012">
    <property type="protein sequence ID" value="GAA3922451.1"/>
    <property type="molecule type" value="Genomic_DNA"/>
</dbReference>
<dbReference type="RefSeq" id="WP_345109795.1">
    <property type="nucleotide sequence ID" value="NZ_BAABDH010000012.1"/>
</dbReference>
<accession>A0ABP7MJH2</accession>
<gene>
    <name evidence="2" type="ORF">GCM10022406_05700</name>
</gene>
<comment type="caution">
    <text evidence="2">The sequence shown here is derived from an EMBL/GenBank/DDBJ whole genome shotgun (WGS) entry which is preliminary data.</text>
</comment>
<dbReference type="PROSITE" id="PS51257">
    <property type="entry name" value="PROKAR_LIPOPROTEIN"/>
    <property type="match status" value="1"/>
</dbReference>
<proteinExistence type="predicted"/>
<name>A0ABP7MJH2_9BACT</name>
<feature type="signal peptide" evidence="1">
    <location>
        <begin position="1"/>
        <end position="19"/>
    </location>
</feature>
<keyword evidence="3" id="KW-1185">Reference proteome</keyword>
<reference evidence="3" key="1">
    <citation type="journal article" date="2019" name="Int. J. Syst. Evol. Microbiol.">
        <title>The Global Catalogue of Microorganisms (GCM) 10K type strain sequencing project: providing services to taxonomists for standard genome sequencing and annotation.</title>
        <authorList>
            <consortium name="The Broad Institute Genomics Platform"/>
            <consortium name="The Broad Institute Genome Sequencing Center for Infectious Disease"/>
            <person name="Wu L."/>
            <person name="Ma J."/>
        </authorList>
    </citation>
    <scope>NUCLEOTIDE SEQUENCE [LARGE SCALE GENOMIC DNA]</scope>
    <source>
        <strain evidence="3">JCM 17214</strain>
    </source>
</reference>
<sequence length="262" mass="28254">MKKILLFGAALALSCSAMAQKAQPLGAAPGGSTPPIDTNPPAPGWATAIGAVFQYVDRSQVPTGILEEYGFSNLDLSQYTGQASTPDNQADMSRWRRGYGALYRARFGPNAPAMPTLAQVNTTLEGYAADSLVELPALYYRYHRYRADAVAQNLVQVQNNQIVDVAGRSQSPYEARTAFVVAPTQNAFATNQLKFVLRSALYYSNTGLAPSSSEIDFGDGRGYLAVAWDTPLSVTYSTIHIQLPDVLPDAHRSGQRPGAYLP</sequence>
<dbReference type="Proteomes" id="UP001499909">
    <property type="component" value="Unassembled WGS sequence"/>
</dbReference>